<dbReference type="GO" id="GO:0000139">
    <property type="term" value="C:Golgi membrane"/>
    <property type="evidence" value="ECO:0007669"/>
    <property type="project" value="UniProtKB-SubCell"/>
</dbReference>
<evidence type="ECO:0000256" key="4">
    <source>
        <dbReference type="ARBA" id="ARBA00022692"/>
    </source>
</evidence>
<dbReference type="InterPro" id="IPR000772">
    <property type="entry name" value="Ricin_B_lectin"/>
</dbReference>
<proteinExistence type="inferred from homology"/>
<evidence type="ECO:0000256" key="10">
    <source>
        <dbReference type="ARBA" id="ARBA00023157"/>
    </source>
</evidence>
<keyword evidence="5 11" id="KW-0430">Lectin</keyword>
<dbReference type="SUPFAM" id="SSF53448">
    <property type="entry name" value="Nucleotide-diphospho-sugar transferases"/>
    <property type="match status" value="2"/>
</dbReference>
<keyword evidence="3 11" id="KW-0808">Transferase</keyword>
<feature type="domain" description="Glycosyltransferase 2-like" evidence="12">
    <location>
        <begin position="548"/>
        <end position="708"/>
    </location>
</feature>
<evidence type="ECO:0000256" key="7">
    <source>
        <dbReference type="ARBA" id="ARBA00022989"/>
    </source>
</evidence>
<dbReference type="Gene3D" id="3.90.550.10">
    <property type="entry name" value="Spore Coat Polysaccharide Biosynthesis Protein SpsA, Chain A"/>
    <property type="match status" value="2"/>
</dbReference>
<dbReference type="InterPro" id="IPR029044">
    <property type="entry name" value="Nucleotide-diphossugar_trans"/>
</dbReference>
<dbReference type="InterPro" id="IPR027791">
    <property type="entry name" value="Galactosyl_T_C"/>
</dbReference>
<dbReference type="Gene3D" id="2.80.10.50">
    <property type="match status" value="1"/>
</dbReference>
<dbReference type="InterPro" id="IPR045885">
    <property type="entry name" value="GalNAc-T"/>
</dbReference>
<dbReference type="GO" id="GO:0030246">
    <property type="term" value="F:carbohydrate binding"/>
    <property type="evidence" value="ECO:0007669"/>
    <property type="project" value="UniProtKB-KW"/>
</dbReference>
<name>A0AAD9N1Q7_9ANNE</name>
<comment type="similarity">
    <text evidence="2 11">Belongs to the glycosyltransferase 2 family. GalNAc-T subfamily.</text>
</comment>
<keyword evidence="11" id="KW-0328">Glycosyltransferase</keyword>
<organism evidence="15 16">
    <name type="scientific">Paralvinella palmiformis</name>
    <dbReference type="NCBI Taxonomy" id="53620"/>
    <lineage>
        <taxon>Eukaryota</taxon>
        <taxon>Metazoa</taxon>
        <taxon>Spiralia</taxon>
        <taxon>Lophotrochozoa</taxon>
        <taxon>Annelida</taxon>
        <taxon>Polychaeta</taxon>
        <taxon>Sedentaria</taxon>
        <taxon>Canalipalpata</taxon>
        <taxon>Terebellida</taxon>
        <taxon>Terebelliformia</taxon>
        <taxon>Alvinellidae</taxon>
        <taxon>Paralvinella</taxon>
    </lineage>
</organism>
<comment type="caution">
    <text evidence="15">The sequence shown here is derived from an EMBL/GenBank/DDBJ whole genome shotgun (WGS) entry which is preliminary data.</text>
</comment>
<dbReference type="PANTHER" id="PTHR11675:SF43">
    <property type="entry name" value="POLYPEPTIDE N-ACETYLGALACTOSAMINYLTRANSFERASE 1"/>
    <property type="match status" value="1"/>
</dbReference>
<sequence>MNSLRISQLLKLYVVYMLCVTVVYIWVQQVGKGIGFDEPLNDAQRVQMRKIAHLTNLRKARFFRYQKNEENRTGPGEGGREVKLTKEEVALIESQMKVEGCSKYINSLVSLDRSLLDYRDDVCKKQQYPRELPTASVIIIFRNELLRVVLRTVHSVVNRTPPRYLKEVILVDDASEREELLKPLDEHIKRQWPDDIVRVIRLATRSGLMRTRLAGVAAATGDVVVIMDSHMEVTKGWAEPLLARIKQNNRILVTPLVDMIHPNNLMFIKSGVSYQTFSWNLEYVWRSLPRGIKHDPLQPLPTYALVGCIMAMHRATFLEMGSFDTGMDVWGGENVELPIRASAKAVRANVTDRLALRKRLGCNSFKWLIDHVVKPPMFMYTRNATTWGQLFTLTRSKQLRDEHHCVASANTQPAKNATFSAQCDDIPSQWWTYDKTMLWISTEALMTELTVDKTSKTARRAKTFVVLKYFLKTRSSYQQSEMNKTGPGEGGSEVKLTKEEVTLIESEMKTEGFSKYVNSLVSLDRSLLDFRDDACKKQHYPRDLPTASVIIIFRNELQRVVLRTVHSVINRTPPQYLKEVILVDDASDREELLQPLDEHINQHWSDGMVRLIRLPITSGLIRTRLAGVAAATGDVVVIMDGHMEVTRGWLEPLLARIKENNRILVSSLVDVIQPNTLQYTKSDMIYLTFSWNMIYVWTNLPSGTKHDPLNPIPTYAVVGCILAMHKSTFLEMGSFDTGMNVWGGENVELPIRLWMCGGRVEIIPCSRVAHTYRGGLGRPWKGSIGDSLNNNGQRIAEVWLDEYKDQYYVVHQALMKRAAEVRANITDRLALRRRLNCRSFKWFLENVVSPPMFMYTRNVTTWGQLKHVATEKCLDVLDARQYKEHVLGVYSCHKAHSIGYTQLFTFTHSRQLRREMHCLSSAYIEPGHNVTLNPNCRDEPSQWWTYNEACQKFTESWLNR</sequence>
<keyword evidence="11" id="KW-0464">Manganese</keyword>
<evidence type="ECO:0000313" key="15">
    <source>
        <dbReference type="EMBL" id="KAK2152228.1"/>
    </source>
</evidence>
<protein>
    <recommendedName>
        <fullName evidence="11">Polypeptide N-acetylgalactosaminyltransferase</fullName>
        <ecNumber evidence="11">2.4.1.-</ecNumber>
    </recommendedName>
    <alternativeName>
        <fullName evidence="11">Protein-UDP acetylgalactosaminyltransferase</fullName>
    </alternativeName>
</protein>
<evidence type="ECO:0000256" key="3">
    <source>
        <dbReference type="ARBA" id="ARBA00022679"/>
    </source>
</evidence>
<dbReference type="InterPro" id="IPR001173">
    <property type="entry name" value="Glyco_trans_2-like"/>
</dbReference>
<keyword evidence="4 11" id="KW-0812">Transmembrane</keyword>
<dbReference type="EC" id="2.4.1.-" evidence="11"/>
<keyword evidence="7 11" id="KW-1133">Transmembrane helix</keyword>
<comment type="cofactor">
    <cofactor evidence="11">
        <name>Mn(2+)</name>
        <dbReference type="ChEBI" id="CHEBI:29035"/>
    </cofactor>
</comment>
<evidence type="ECO:0000259" key="14">
    <source>
        <dbReference type="Pfam" id="PF02709"/>
    </source>
</evidence>
<keyword evidence="8 11" id="KW-0333">Golgi apparatus</keyword>
<keyword evidence="10 11" id="KW-1015">Disulfide bond</keyword>
<evidence type="ECO:0000256" key="5">
    <source>
        <dbReference type="ARBA" id="ARBA00022734"/>
    </source>
</evidence>
<evidence type="ECO:0000256" key="8">
    <source>
        <dbReference type="ARBA" id="ARBA00023034"/>
    </source>
</evidence>
<dbReference type="SUPFAM" id="SSF50370">
    <property type="entry name" value="Ricin B-like lectins"/>
    <property type="match status" value="2"/>
</dbReference>
<dbReference type="CDD" id="cd02510">
    <property type="entry name" value="pp-GalNAc-T"/>
    <property type="match status" value="1"/>
</dbReference>
<dbReference type="Proteomes" id="UP001208570">
    <property type="component" value="Unassembled WGS sequence"/>
</dbReference>
<dbReference type="PANTHER" id="PTHR11675">
    <property type="entry name" value="N-ACETYLGALACTOSAMINYLTRANSFERASE"/>
    <property type="match status" value="1"/>
</dbReference>
<dbReference type="AlphaFoldDB" id="A0AAD9N1Q7"/>
<comment type="subcellular location">
    <subcellularLocation>
        <location evidence="1 11">Golgi apparatus membrane</location>
        <topology evidence="1 11">Single-pass type II membrane protein</topology>
    </subcellularLocation>
</comment>
<dbReference type="GO" id="GO:0004653">
    <property type="term" value="F:polypeptide N-acetylgalactosaminyltransferase activity"/>
    <property type="evidence" value="ECO:0007669"/>
    <property type="project" value="TreeGrafter"/>
</dbReference>
<dbReference type="Pfam" id="PF00535">
    <property type="entry name" value="Glycos_transf_2"/>
    <property type="match status" value="2"/>
</dbReference>
<evidence type="ECO:0000256" key="2">
    <source>
        <dbReference type="ARBA" id="ARBA00005680"/>
    </source>
</evidence>
<keyword evidence="6" id="KW-0735">Signal-anchor</keyword>
<evidence type="ECO:0000313" key="16">
    <source>
        <dbReference type="Proteomes" id="UP001208570"/>
    </source>
</evidence>
<dbReference type="Pfam" id="PF02709">
    <property type="entry name" value="Glyco_transf_7C"/>
    <property type="match status" value="1"/>
</dbReference>
<keyword evidence="16" id="KW-1185">Reference proteome</keyword>
<evidence type="ECO:0000256" key="6">
    <source>
        <dbReference type="ARBA" id="ARBA00022968"/>
    </source>
</evidence>
<dbReference type="GO" id="GO:0006493">
    <property type="term" value="P:protein O-linked glycosylation"/>
    <property type="evidence" value="ECO:0007669"/>
    <property type="project" value="TreeGrafter"/>
</dbReference>
<feature type="transmembrane region" description="Helical" evidence="11">
    <location>
        <begin position="9"/>
        <end position="27"/>
    </location>
</feature>
<dbReference type="Pfam" id="PF00652">
    <property type="entry name" value="Ricin_B_lectin"/>
    <property type="match status" value="1"/>
</dbReference>
<evidence type="ECO:0000259" key="13">
    <source>
        <dbReference type="Pfam" id="PF00652"/>
    </source>
</evidence>
<dbReference type="InterPro" id="IPR035992">
    <property type="entry name" value="Ricin_B-like_lectins"/>
</dbReference>
<gene>
    <name evidence="15" type="ORF">LSH36_336g03001</name>
</gene>
<feature type="domain" description="Ricin B lectin" evidence="13">
    <location>
        <begin position="862"/>
        <end position="951"/>
    </location>
</feature>
<evidence type="ECO:0000259" key="12">
    <source>
        <dbReference type="Pfam" id="PF00535"/>
    </source>
</evidence>
<accession>A0AAD9N1Q7</accession>
<dbReference type="EMBL" id="JAODUP010000336">
    <property type="protein sequence ID" value="KAK2152228.1"/>
    <property type="molecule type" value="Genomic_DNA"/>
</dbReference>
<feature type="domain" description="Glycosyltransferase 2-like" evidence="12">
    <location>
        <begin position="136"/>
        <end position="314"/>
    </location>
</feature>
<evidence type="ECO:0000256" key="1">
    <source>
        <dbReference type="ARBA" id="ARBA00004323"/>
    </source>
</evidence>
<comment type="pathway">
    <text evidence="11">Protein modification; protein glycosylation.</text>
</comment>
<keyword evidence="9 11" id="KW-0472">Membrane</keyword>
<reference evidence="15" key="1">
    <citation type="journal article" date="2023" name="Mol. Biol. Evol.">
        <title>Third-Generation Sequencing Reveals the Adaptive Role of the Epigenome in Three Deep-Sea Polychaetes.</title>
        <authorList>
            <person name="Perez M."/>
            <person name="Aroh O."/>
            <person name="Sun Y."/>
            <person name="Lan Y."/>
            <person name="Juniper S.K."/>
            <person name="Young C.R."/>
            <person name="Angers B."/>
            <person name="Qian P.Y."/>
        </authorList>
    </citation>
    <scope>NUCLEOTIDE SEQUENCE</scope>
    <source>
        <strain evidence="15">P08H-3</strain>
    </source>
</reference>
<dbReference type="PROSITE" id="PS50231">
    <property type="entry name" value="RICIN_B_LECTIN"/>
    <property type="match status" value="1"/>
</dbReference>
<feature type="domain" description="Galactosyltransferase C-terminal" evidence="14">
    <location>
        <begin position="713"/>
        <end position="771"/>
    </location>
</feature>
<evidence type="ECO:0000256" key="11">
    <source>
        <dbReference type="RuleBase" id="RU361242"/>
    </source>
</evidence>
<evidence type="ECO:0000256" key="9">
    <source>
        <dbReference type="ARBA" id="ARBA00023136"/>
    </source>
</evidence>